<gene>
    <name evidence="13" type="ORF">NSK_007891</name>
</gene>
<evidence type="ECO:0000256" key="5">
    <source>
        <dbReference type="ARBA" id="ARBA00023235"/>
    </source>
</evidence>
<dbReference type="InterPro" id="IPR014347">
    <property type="entry name" value="Tautomerase/MIF_sf"/>
</dbReference>
<evidence type="ECO:0000256" key="2">
    <source>
        <dbReference type="ARBA" id="ARBA00005851"/>
    </source>
</evidence>
<accession>A0A4D9CQF1</accession>
<dbReference type="InterPro" id="IPR001398">
    <property type="entry name" value="Macrophage_inhib_fac"/>
</dbReference>
<comment type="catalytic activity">
    <reaction evidence="7">
        <text>L-dopachrome = 5,6-dihydroxyindole-2-carboxylate</text>
        <dbReference type="Rhea" id="RHEA:13041"/>
        <dbReference type="ChEBI" id="CHEBI:16875"/>
        <dbReference type="ChEBI" id="CHEBI:57509"/>
        <dbReference type="EC" id="5.3.3.12"/>
    </reaction>
</comment>
<sequence length="122" mass="12895">MPFVNIRTSAQLDASGVKAVTDAAHNAIRDVLNKPDQYIAVDVTVSPNLQFGGTKAPAAMISVHSIGYGANAKANKEALLKALGAAMKAAGNVPSDRLFVSFEDVHKDFWGFNGQLFSTIFG</sequence>
<dbReference type="PANTHER" id="PTHR11954:SF6">
    <property type="entry name" value="MACROPHAGE MIGRATION INHIBITORY FACTOR"/>
    <property type="match status" value="1"/>
</dbReference>
<dbReference type="EC" id="5.3.3.12" evidence="8"/>
<keyword evidence="3" id="KW-0202">Cytokine</keyword>
<evidence type="ECO:0000256" key="4">
    <source>
        <dbReference type="ARBA" id="ARBA00022525"/>
    </source>
</evidence>
<keyword evidence="14" id="KW-1185">Reference proteome</keyword>
<evidence type="ECO:0000313" key="14">
    <source>
        <dbReference type="Proteomes" id="UP000355283"/>
    </source>
</evidence>
<comment type="subcellular location">
    <subcellularLocation>
        <location evidence="1">Secreted</location>
    </subcellularLocation>
</comment>
<dbReference type="EMBL" id="SDOX01000158">
    <property type="protein sequence ID" value="TFJ80714.1"/>
    <property type="molecule type" value="Genomic_DNA"/>
</dbReference>
<evidence type="ECO:0000256" key="8">
    <source>
        <dbReference type="ARBA" id="ARBA00038932"/>
    </source>
</evidence>
<evidence type="ECO:0000313" key="13">
    <source>
        <dbReference type="EMBL" id="TFJ80714.1"/>
    </source>
</evidence>
<comment type="catalytic activity">
    <reaction evidence="6">
        <text>3-phenylpyruvate = enol-phenylpyruvate</text>
        <dbReference type="Rhea" id="RHEA:17097"/>
        <dbReference type="ChEBI" id="CHEBI:16815"/>
        <dbReference type="ChEBI" id="CHEBI:18005"/>
        <dbReference type="EC" id="5.3.2.1"/>
    </reaction>
</comment>
<dbReference type="EC" id="5.3.2.1" evidence="9"/>
<dbReference type="AlphaFoldDB" id="A0A4D9CQF1"/>
<dbReference type="Pfam" id="PF01187">
    <property type="entry name" value="MIF"/>
    <property type="match status" value="1"/>
</dbReference>
<evidence type="ECO:0000256" key="3">
    <source>
        <dbReference type="ARBA" id="ARBA00022514"/>
    </source>
</evidence>
<reference evidence="13 14" key="1">
    <citation type="submission" date="2019-01" db="EMBL/GenBank/DDBJ databases">
        <title>Nuclear Genome Assembly of the Microalgal Biofuel strain Nannochloropsis salina CCMP1776.</title>
        <authorList>
            <person name="Hovde B."/>
        </authorList>
    </citation>
    <scope>NUCLEOTIDE SEQUENCE [LARGE SCALE GENOMIC DNA]</scope>
    <source>
        <strain evidence="13 14">CCMP1776</strain>
    </source>
</reference>
<dbReference type="Gene3D" id="3.30.429.10">
    <property type="entry name" value="Macrophage Migration Inhibitory Factor"/>
    <property type="match status" value="1"/>
</dbReference>
<evidence type="ECO:0000256" key="6">
    <source>
        <dbReference type="ARBA" id="ARBA00036735"/>
    </source>
</evidence>
<name>A0A4D9CQF1_9STRA</name>
<evidence type="ECO:0000256" key="7">
    <source>
        <dbReference type="ARBA" id="ARBA00036823"/>
    </source>
</evidence>
<comment type="caution">
    <text evidence="13">The sequence shown here is derived from an EMBL/GenBank/DDBJ whole genome shotgun (WGS) entry which is preliminary data.</text>
</comment>
<evidence type="ECO:0000256" key="1">
    <source>
        <dbReference type="ARBA" id="ARBA00004613"/>
    </source>
</evidence>
<dbReference type="GO" id="GO:0005125">
    <property type="term" value="F:cytokine activity"/>
    <property type="evidence" value="ECO:0007669"/>
    <property type="project" value="UniProtKB-KW"/>
</dbReference>
<dbReference type="GO" id="GO:0050178">
    <property type="term" value="F:phenylpyruvate tautomerase activity"/>
    <property type="evidence" value="ECO:0007669"/>
    <property type="project" value="UniProtKB-EC"/>
</dbReference>
<evidence type="ECO:0000256" key="9">
    <source>
        <dbReference type="ARBA" id="ARBA00039086"/>
    </source>
</evidence>
<evidence type="ECO:0000256" key="12">
    <source>
        <dbReference type="ARBA" id="ARBA00042730"/>
    </source>
</evidence>
<evidence type="ECO:0000256" key="10">
    <source>
        <dbReference type="ARBA" id="ARBA00041631"/>
    </source>
</evidence>
<dbReference type="SUPFAM" id="SSF55331">
    <property type="entry name" value="Tautomerase/MIF"/>
    <property type="match status" value="1"/>
</dbReference>
<dbReference type="Proteomes" id="UP000355283">
    <property type="component" value="Unassembled WGS sequence"/>
</dbReference>
<comment type="similarity">
    <text evidence="2">Belongs to the MIF family.</text>
</comment>
<protein>
    <recommendedName>
        <fullName evidence="12">L-dopachrome isomerase</fullName>
        <ecNumber evidence="9">5.3.2.1</ecNumber>
        <ecNumber evidence="8">5.3.3.12</ecNumber>
    </recommendedName>
    <alternativeName>
        <fullName evidence="10">L-dopachrome tautomerase</fullName>
    </alternativeName>
    <alternativeName>
        <fullName evidence="11">Phenylpyruvate tautomerase</fullName>
    </alternativeName>
</protein>
<dbReference type="OrthoDB" id="255819at2759"/>
<dbReference type="GO" id="GO:0004167">
    <property type="term" value="F:dopachrome isomerase activity"/>
    <property type="evidence" value="ECO:0007669"/>
    <property type="project" value="UniProtKB-EC"/>
</dbReference>
<dbReference type="PANTHER" id="PTHR11954">
    <property type="entry name" value="D-DOPACHROME DECARBOXYLASE"/>
    <property type="match status" value="1"/>
</dbReference>
<organism evidence="13 14">
    <name type="scientific">Nannochloropsis salina CCMP1776</name>
    <dbReference type="NCBI Taxonomy" id="1027361"/>
    <lineage>
        <taxon>Eukaryota</taxon>
        <taxon>Sar</taxon>
        <taxon>Stramenopiles</taxon>
        <taxon>Ochrophyta</taxon>
        <taxon>Eustigmatophyceae</taxon>
        <taxon>Eustigmatales</taxon>
        <taxon>Monodopsidaceae</taxon>
        <taxon>Microchloropsis</taxon>
        <taxon>Microchloropsis salina</taxon>
    </lineage>
</organism>
<proteinExistence type="inferred from homology"/>
<dbReference type="GO" id="GO:0005615">
    <property type="term" value="C:extracellular space"/>
    <property type="evidence" value="ECO:0007669"/>
    <property type="project" value="UniProtKB-KW"/>
</dbReference>
<keyword evidence="5" id="KW-0413">Isomerase</keyword>
<evidence type="ECO:0000256" key="11">
    <source>
        <dbReference type="ARBA" id="ARBA00041912"/>
    </source>
</evidence>
<keyword evidence="4" id="KW-0964">Secreted</keyword>